<dbReference type="EMBL" id="GBXM01037279">
    <property type="protein sequence ID" value="JAH71298.1"/>
    <property type="molecule type" value="Transcribed_RNA"/>
</dbReference>
<reference evidence="1" key="2">
    <citation type="journal article" date="2015" name="Fish Shellfish Immunol.">
        <title>Early steps in the European eel (Anguilla anguilla)-Vibrio vulnificus interaction in the gills: Role of the RtxA13 toxin.</title>
        <authorList>
            <person name="Callol A."/>
            <person name="Pajuelo D."/>
            <person name="Ebbesson L."/>
            <person name="Teles M."/>
            <person name="MacKenzie S."/>
            <person name="Amaro C."/>
        </authorList>
    </citation>
    <scope>NUCLEOTIDE SEQUENCE</scope>
</reference>
<sequence length="80" mass="9161">MEASTGDSYSPHTASRFSEILKRASLCNYRDMMPDKETNCTGTEGGGRDQGIYVYTYTYIYYPFIQIGRYAGEKQHKKDP</sequence>
<dbReference type="AlphaFoldDB" id="A0A0E9V247"/>
<name>A0A0E9V247_ANGAN</name>
<organism evidence="1">
    <name type="scientific">Anguilla anguilla</name>
    <name type="common">European freshwater eel</name>
    <name type="synonym">Muraena anguilla</name>
    <dbReference type="NCBI Taxonomy" id="7936"/>
    <lineage>
        <taxon>Eukaryota</taxon>
        <taxon>Metazoa</taxon>
        <taxon>Chordata</taxon>
        <taxon>Craniata</taxon>
        <taxon>Vertebrata</taxon>
        <taxon>Euteleostomi</taxon>
        <taxon>Actinopterygii</taxon>
        <taxon>Neopterygii</taxon>
        <taxon>Teleostei</taxon>
        <taxon>Anguilliformes</taxon>
        <taxon>Anguillidae</taxon>
        <taxon>Anguilla</taxon>
    </lineage>
</organism>
<accession>A0A0E9V247</accession>
<reference evidence="1" key="1">
    <citation type="submission" date="2014-11" db="EMBL/GenBank/DDBJ databases">
        <authorList>
            <person name="Amaro Gonzalez C."/>
        </authorList>
    </citation>
    <scope>NUCLEOTIDE SEQUENCE</scope>
</reference>
<proteinExistence type="predicted"/>
<protein>
    <submittedName>
        <fullName evidence="1">Uncharacterized protein</fullName>
    </submittedName>
</protein>
<evidence type="ECO:0000313" key="1">
    <source>
        <dbReference type="EMBL" id="JAH71298.1"/>
    </source>
</evidence>